<dbReference type="EMBL" id="PIQO01000002">
    <property type="protein sequence ID" value="PKR86266.1"/>
    <property type="molecule type" value="Genomic_DNA"/>
</dbReference>
<evidence type="ECO:0008006" key="3">
    <source>
        <dbReference type="Google" id="ProtNLM"/>
    </source>
</evidence>
<name>A0A2N3LNS4_9BACI</name>
<evidence type="ECO:0000313" key="1">
    <source>
        <dbReference type="EMBL" id="PKR86266.1"/>
    </source>
</evidence>
<dbReference type="Pfam" id="PF10719">
    <property type="entry name" value="ComFB"/>
    <property type="match status" value="1"/>
</dbReference>
<dbReference type="AlphaFoldDB" id="A0A2N3LNS4"/>
<proteinExistence type="predicted"/>
<dbReference type="RefSeq" id="WP_101352905.1">
    <property type="nucleotide sequence ID" value="NZ_PIQO01000002.1"/>
</dbReference>
<keyword evidence="2" id="KW-1185">Reference proteome</keyword>
<dbReference type="OrthoDB" id="5616024at2"/>
<comment type="caution">
    <text evidence="1">The sequence shown here is derived from an EMBL/GenBank/DDBJ whole genome shotgun (WGS) entry which is preliminary data.</text>
</comment>
<reference evidence="1 2" key="1">
    <citation type="submission" date="2017-11" db="EMBL/GenBank/DDBJ databases">
        <title>Bacillus camelliae sp. nov., isolated from pu'er tea.</title>
        <authorList>
            <person name="Niu L."/>
        </authorList>
    </citation>
    <scope>NUCLEOTIDE SEQUENCE [LARGE SCALE GENOMIC DNA]</scope>
    <source>
        <strain evidence="1 2">7578-1</strain>
    </source>
</reference>
<organism evidence="1 2">
    <name type="scientific">Heyndrickxia camelliae</name>
    <dbReference type="NCBI Taxonomy" id="1707093"/>
    <lineage>
        <taxon>Bacteria</taxon>
        <taxon>Bacillati</taxon>
        <taxon>Bacillota</taxon>
        <taxon>Bacilli</taxon>
        <taxon>Bacillales</taxon>
        <taxon>Bacillaceae</taxon>
        <taxon>Heyndrickxia</taxon>
    </lineage>
</organism>
<protein>
    <recommendedName>
        <fullName evidence="3">Competence protein ComFB</fullName>
    </recommendedName>
</protein>
<sequence length="90" mass="10117">MPIYNVMEEIVKNVLDENIEQLHLSCTCKRCRNDILAISLNKLPPHYIVNKDSSPYIRAAYTADRQGATNILSTVIQAAEIVAKNKRCGN</sequence>
<evidence type="ECO:0000313" key="2">
    <source>
        <dbReference type="Proteomes" id="UP000233440"/>
    </source>
</evidence>
<dbReference type="InterPro" id="IPR019657">
    <property type="entry name" value="ComFB"/>
</dbReference>
<accession>A0A2N3LNS4</accession>
<dbReference type="Proteomes" id="UP000233440">
    <property type="component" value="Unassembled WGS sequence"/>
</dbReference>
<gene>
    <name evidence="1" type="ORF">CWO92_03975</name>
</gene>